<dbReference type="RefSeq" id="WP_063808707.1">
    <property type="nucleotide sequence ID" value="NZ_CP122457.1"/>
</dbReference>
<protein>
    <submittedName>
        <fullName evidence="1">Uncharacterized protein</fullName>
    </submittedName>
</protein>
<name>A0A3V1J162_SALET</name>
<comment type="caution">
    <text evidence="1">The sequence shown here is derived from an EMBL/GenBank/DDBJ whole genome shotgun (WGS) entry which is preliminary data.</text>
</comment>
<reference evidence="1" key="1">
    <citation type="submission" date="2019-10" db="EMBL/GenBank/DDBJ databases">
        <authorList>
            <person name="Ashton P.M."/>
            <person name="Dallman T."/>
            <person name="Nair S."/>
            <person name="De Pinna E."/>
            <person name="Peters T."/>
            <person name="Grant K."/>
        </authorList>
    </citation>
    <scope>NUCLEOTIDE SEQUENCE</scope>
    <source>
        <strain evidence="1">821059</strain>
    </source>
</reference>
<gene>
    <name evidence="1" type="ORF">GCX84_16405</name>
</gene>
<organism evidence="1">
    <name type="scientific">Salmonella enterica I</name>
    <dbReference type="NCBI Taxonomy" id="59201"/>
    <lineage>
        <taxon>Bacteria</taxon>
        <taxon>Pseudomonadati</taxon>
        <taxon>Pseudomonadota</taxon>
        <taxon>Gammaproteobacteria</taxon>
        <taxon>Enterobacterales</taxon>
        <taxon>Enterobacteriaceae</taxon>
        <taxon>Salmonella</taxon>
    </lineage>
</organism>
<dbReference type="AlphaFoldDB" id="A0A3V1J162"/>
<dbReference type="EMBL" id="AAMGKT010000013">
    <property type="protein sequence ID" value="EDH1111118.1"/>
    <property type="molecule type" value="Genomic_DNA"/>
</dbReference>
<proteinExistence type="predicted"/>
<sequence length="209" mass="25071">MNKEFYFNLDQAQCDWAFKPIRTKTDVIEILMRALKTISVYSEPTRDKIRGQLKLHISKMSRIFFFSEEKYYSLAFPFILDVVSDEFVFRSTEVENVDSFITSKVLSVINDPSYINSSLWAFFEPLLDLEEQQTIPGFWPFFKMLLTYEDGYIRYDIDNVRENGKLHPLYHFDVFYSNHPTFKIGLNQHYTNDEMIDFLNRETDCWYLK</sequence>
<evidence type="ECO:0000313" key="1">
    <source>
        <dbReference type="EMBL" id="EDH1111118.1"/>
    </source>
</evidence>
<accession>A0A3V1J162</accession>